<evidence type="ECO:0000313" key="10">
    <source>
        <dbReference type="Proteomes" id="UP000734854"/>
    </source>
</evidence>
<dbReference type="PANTHER" id="PTHR48041:SF22">
    <property type="entry name" value="ABC TRANSPORTER G FAMILY MEMBER 9"/>
    <property type="match status" value="1"/>
</dbReference>
<dbReference type="InterPro" id="IPR043926">
    <property type="entry name" value="ABCG_dom"/>
</dbReference>
<evidence type="ECO:0000256" key="3">
    <source>
        <dbReference type="ARBA" id="ARBA00022692"/>
    </source>
</evidence>
<evidence type="ECO:0000259" key="8">
    <source>
        <dbReference type="Pfam" id="PF19055"/>
    </source>
</evidence>
<keyword evidence="3 6" id="KW-0812">Transmembrane</keyword>
<reference evidence="9 10" key="1">
    <citation type="submission" date="2020-08" db="EMBL/GenBank/DDBJ databases">
        <title>Plant Genome Project.</title>
        <authorList>
            <person name="Zhang R.-G."/>
        </authorList>
    </citation>
    <scope>NUCLEOTIDE SEQUENCE [LARGE SCALE GENOMIC DNA]</scope>
    <source>
        <tissue evidence="9">Rhizome</tissue>
    </source>
</reference>
<protein>
    <submittedName>
        <fullName evidence="9">Uncharacterized protein</fullName>
    </submittedName>
</protein>
<dbReference type="InterPro" id="IPR013525">
    <property type="entry name" value="ABC2_TM"/>
</dbReference>
<feature type="transmembrane region" description="Helical" evidence="6">
    <location>
        <begin position="243"/>
        <end position="263"/>
    </location>
</feature>
<evidence type="ECO:0000313" key="9">
    <source>
        <dbReference type="EMBL" id="KAG6529844.1"/>
    </source>
</evidence>
<dbReference type="Pfam" id="PF01061">
    <property type="entry name" value="ABC2_membrane"/>
    <property type="match status" value="1"/>
</dbReference>
<dbReference type="Proteomes" id="UP000734854">
    <property type="component" value="Unassembled WGS sequence"/>
</dbReference>
<proteinExistence type="predicted"/>
<comment type="caution">
    <text evidence="9">The sequence shown here is derived from an EMBL/GenBank/DDBJ whole genome shotgun (WGS) entry which is preliminary data.</text>
</comment>
<evidence type="ECO:0000256" key="4">
    <source>
        <dbReference type="ARBA" id="ARBA00022989"/>
    </source>
</evidence>
<evidence type="ECO:0000256" key="5">
    <source>
        <dbReference type="ARBA" id="ARBA00023136"/>
    </source>
</evidence>
<evidence type="ECO:0000259" key="7">
    <source>
        <dbReference type="Pfam" id="PF01061"/>
    </source>
</evidence>
<feature type="domain" description="ABC transporter family G" evidence="8">
    <location>
        <begin position="79"/>
        <end position="178"/>
    </location>
</feature>
<feature type="domain" description="ABC-2 type transporter transmembrane" evidence="7">
    <location>
        <begin position="193"/>
        <end position="332"/>
    </location>
</feature>
<feature type="transmembrane region" description="Helical" evidence="6">
    <location>
        <begin position="284"/>
        <end position="310"/>
    </location>
</feature>
<keyword evidence="10" id="KW-1185">Reference proteome</keyword>
<dbReference type="InterPro" id="IPR050352">
    <property type="entry name" value="ABCG_transporters"/>
</dbReference>
<evidence type="ECO:0000256" key="1">
    <source>
        <dbReference type="ARBA" id="ARBA00004141"/>
    </source>
</evidence>
<gene>
    <name evidence="9" type="ORF">ZIOFF_012058</name>
</gene>
<dbReference type="EMBL" id="JACMSC010000003">
    <property type="protein sequence ID" value="KAG6529844.1"/>
    <property type="molecule type" value="Genomic_DNA"/>
</dbReference>
<feature type="transmembrane region" description="Helical" evidence="6">
    <location>
        <begin position="210"/>
        <end position="231"/>
    </location>
</feature>
<name>A0A8J5HNW2_ZINOF</name>
<dbReference type="SUPFAM" id="SSF52540">
    <property type="entry name" value="P-loop containing nucleoside triphosphate hydrolases"/>
    <property type="match status" value="1"/>
</dbReference>
<dbReference type="InterPro" id="IPR027417">
    <property type="entry name" value="P-loop_NTPase"/>
</dbReference>
<organism evidence="9 10">
    <name type="scientific">Zingiber officinale</name>
    <name type="common">Ginger</name>
    <name type="synonym">Amomum zingiber</name>
    <dbReference type="NCBI Taxonomy" id="94328"/>
    <lineage>
        <taxon>Eukaryota</taxon>
        <taxon>Viridiplantae</taxon>
        <taxon>Streptophyta</taxon>
        <taxon>Embryophyta</taxon>
        <taxon>Tracheophyta</taxon>
        <taxon>Spermatophyta</taxon>
        <taxon>Magnoliopsida</taxon>
        <taxon>Liliopsida</taxon>
        <taxon>Zingiberales</taxon>
        <taxon>Zingiberaceae</taxon>
        <taxon>Zingiber</taxon>
    </lineage>
</organism>
<keyword evidence="5 6" id="KW-0472">Membrane</keyword>
<dbReference type="Pfam" id="PF19055">
    <property type="entry name" value="ABC2_membrane_7"/>
    <property type="match status" value="1"/>
</dbReference>
<dbReference type="PANTHER" id="PTHR48041">
    <property type="entry name" value="ABC TRANSPORTER G FAMILY MEMBER 28"/>
    <property type="match status" value="1"/>
</dbReference>
<comment type="subcellular location">
    <subcellularLocation>
        <location evidence="1">Membrane</location>
        <topology evidence="1">Multi-pass membrane protein</topology>
    </subcellularLocation>
</comment>
<evidence type="ECO:0000256" key="2">
    <source>
        <dbReference type="ARBA" id="ARBA00022448"/>
    </source>
</evidence>
<dbReference type="Gene3D" id="3.40.50.300">
    <property type="entry name" value="P-loop containing nucleotide triphosphate hydrolases"/>
    <property type="match status" value="1"/>
</dbReference>
<keyword evidence="4 6" id="KW-1133">Transmembrane helix</keyword>
<sequence>MLVVLTVCRNNIIDSALVRGISGGERKRVSIVQEMLINPSLLLLDELTSGLDSTIANRIVSLLGKLTQTGDRTVAMTIHQPSSRLFYMFHKVLLLSDGNPVYFGKHSDALDYFNKIGYSTEMAMNPSDFLLDLANETLEEKAATKQVLVEAYRVHLHPLVREELTTLSKQFKEQGSEQSKRKMKQEWSTSWWEQFEILLRRSLKERRHEAFSKMHLIQIFVVAIVVGVLWLKSSNNITDQVGLLYFVNSFWGFYPAFQGIYTFPMERTMLTKERSSGMYHLSSYFMALTAGDLPIELVLPTCYVLIIYWMCGLKSQAGHFFMLLLSILFTILDGRMLKIWTDRAVEIKQHGWFWEYSLLGVMIDNITVSLNGCRSTVETTIEESAKLTDDAHPEHNDFCSTTDTTRYEMAYTKSGWKITEGAVLKS</sequence>
<dbReference type="GO" id="GO:0140359">
    <property type="term" value="F:ABC-type transporter activity"/>
    <property type="evidence" value="ECO:0007669"/>
    <property type="project" value="InterPro"/>
</dbReference>
<feature type="transmembrane region" description="Helical" evidence="6">
    <location>
        <begin position="316"/>
        <end position="334"/>
    </location>
</feature>
<dbReference type="GO" id="GO:0005886">
    <property type="term" value="C:plasma membrane"/>
    <property type="evidence" value="ECO:0007669"/>
    <property type="project" value="TreeGrafter"/>
</dbReference>
<dbReference type="AlphaFoldDB" id="A0A8J5HNW2"/>
<keyword evidence="2" id="KW-0813">Transport</keyword>
<evidence type="ECO:0000256" key="6">
    <source>
        <dbReference type="SAM" id="Phobius"/>
    </source>
</evidence>
<accession>A0A8J5HNW2</accession>